<accession>A1KXG9</accession>
<dbReference type="SUPFAM" id="SSF50814">
    <property type="entry name" value="Lipocalins"/>
    <property type="match status" value="1"/>
</dbReference>
<dbReference type="InterPro" id="IPR012674">
    <property type="entry name" value="Calycin"/>
</dbReference>
<dbReference type="CDD" id="cd00742">
    <property type="entry name" value="FABP"/>
    <property type="match status" value="1"/>
</dbReference>
<dbReference type="EMBL" id="AY283287">
    <property type="protein sequence ID" value="AAP35072.1"/>
    <property type="molecule type" value="mRNA"/>
</dbReference>
<comment type="similarity">
    <text evidence="1">Belongs to the calycin superfamily. Fatty-acid binding protein (FABP) family.</text>
</comment>
<dbReference type="PRINTS" id="PR00178">
    <property type="entry name" value="FATTYACIDBP"/>
</dbReference>
<dbReference type="Allergome" id="150">
    <property type="allergen name" value="Blo t 13"/>
</dbReference>
<dbReference type="AlphaFoldDB" id="A1KXG9"/>
<evidence type="ECO:0000313" key="4">
    <source>
        <dbReference type="EMBL" id="AAP35072.1"/>
    </source>
</evidence>
<reference evidence="4" key="1">
    <citation type="submission" date="2003-04" db="EMBL/GenBank/DDBJ databases">
        <title>Identification and cloning of group 13 allergen from Blomia tropicalis expressed sequence tags.</title>
        <authorList>
            <person name="Chew F.T."/>
            <person name="Ong S.T."/>
            <person name="Wang W.-L."/>
            <person name="Kuay K.T."/>
            <person name="Gulzar Mohd R."/>
            <person name="Lim S.H."/>
            <person name="Lee B.W."/>
        </authorList>
    </citation>
    <scope>NUCLEOTIDE SEQUENCE</scope>
    <source>
        <strain evidence="4">BT1313</strain>
    </source>
</reference>
<dbReference type="GO" id="GO:0008289">
    <property type="term" value="F:lipid binding"/>
    <property type="evidence" value="ECO:0007669"/>
    <property type="project" value="UniProtKB-KW"/>
</dbReference>
<protein>
    <submittedName>
        <fullName evidence="4">Blo t 13 allergen</fullName>
    </submittedName>
</protein>
<dbReference type="SMR" id="A1KXG9"/>
<name>A1KXG9_BLOTA</name>
<evidence type="ECO:0000256" key="2">
    <source>
        <dbReference type="ARBA" id="ARBA00023121"/>
    </source>
</evidence>
<evidence type="ECO:0000256" key="1">
    <source>
        <dbReference type="ARBA" id="ARBA00008390"/>
    </source>
</evidence>
<keyword evidence="2" id="KW-0446">Lipid-binding</keyword>
<feature type="chain" id="PRO_5005658869" evidence="3">
    <location>
        <begin position="19"/>
        <end position="152"/>
    </location>
</feature>
<dbReference type="Gene3D" id="2.40.128.20">
    <property type="match status" value="1"/>
</dbReference>
<dbReference type="InterPro" id="IPR000463">
    <property type="entry name" value="Fatty_acid-bd"/>
</dbReference>
<evidence type="ECO:0000256" key="3">
    <source>
        <dbReference type="SAM" id="SignalP"/>
    </source>
</evidence>
<keyword evidence="3" id="KW-0732">Signal</keyword>
<sequence length="152" mass="17194">MSKLYLLTLFALVAVVCAETDFTGRYKLTTSENYNEFLKELGLGYFKRLAATAASSEYVITYDKENKTYTMKTIATFGDSNITFKDGETFTENRSDGETVQTTINIVGNKWDQLQKGTKDVRIVREFMDDGKIIVTTTVNGVTAVRTYEKQK</sequence>
<dbReference type="PANTHER" id="PTHR11955">
    <property type="entry name" value="FATTY ACID BINDING PROTEIN"/>
    <property type="match status" value="1"/>
</dbReference>
<organism evidence="4">
    <name type="scientific">Blomia tropicalis</name>
    <name type="common">Mite</name>
    <dbReference type="NCBI Taxonomy" id="40697"/>
    <lineage>
        <taxon>Eukaryota</taxon>
        <taxon>Metazoa</taxon>
        <taxon>Ecdysozoa</taxon>
        <taxon>Arthropoda</taxon>
        <taxon>Chelicerata</taxon>
        <taxon>Arachnida</taxon>
        <taxon>Acari</taxon>
        <taxon>Acariformes</taxon>
        <taxon>Sarcoptiformes</taxon>
        <taxon>Astigmata</taxon>
        <taxon>Glycyphagoidea</taxon>
        <taxon>Echimyopodidae</taxon>
        <taxon>Blomia</taxon>
    </lineage>
</organism>
<dbReference type="InterPro" id="IPR031259">
    <property type="entry name" value="ILBP"/>
</dbReference>
<proteinExistence type="evidence at transcript level"/>
<dbReference type="OrthoDB" id="412780at2759"/>
<feature type="signal peptide" evidence="3">
    <location>
        <begin position="1"/>
        <end position="18"/>
    </location>
</feature>